<evidence type="ECO:0000313" key="2">
    <source>
        <dbReference type="EMBL" id="KAF2102864.1"/>
    </source>
</evidence>
<reference evidence="2" key="1">
    <citation type="journal article" date="2020" name="Stud. Mycol.">
        <title>101 Dothideomycetes genomes: a test case for predicting lifestyles and emergence of pathogens.</title>
        <authorList>
            <person name="Haridas S."/>
            <person name="Albert R."/>
            <person name="Binder M."/>
            <person name="Bloem J."/>
            <person name="Labutti K."/>
            <person name="Salamov A."/>
            <person name="Andreopoulos B."/>
            <person name="Baker S."/>
            <person name="Barry K."/>
            <person name="Bills G."/>
            <person name="Bluhm B."/>
            <person name="Cannon C."/>
            <person name="Castanera R."/>
            <person name="Culley D."/>
            <person name="Daum C."/>
            <person name="Ezra D."/>
            <person name="Gonzalez J."/>
            <person name="Henrissat B."/>
            <person name="Kuo A."/>
            <person name="Liang C."/>
            <person name="Lipzen A."/>
            <person name="Lutzoni F."/>
            <person name="Magnuson J."/>
            <person name="Mondo S."/>
            <person name="Nolan M."/>
            <person name="Ohm R."/>
            <person name="Pangilinan J."/>
            <person name="Park H.-J."/>
            <person name="Ramirez L."/>
            <person name="Alfaro M."/>
            <person name="Sun H."/>
            <person name="Tritt A."/>
            <person name="Yoshinaga Y."/>
            <person name="Zwiers L.-H."/>
            <person name="Turgeon B."/>
            <person name="Goodwin S."/>
            <person name="Spatafora J."/>
            <person name="Crous P."/>
            <person name="Grigoriev I."/>
        </authorList>
    </citation>
    <scope>NUCLEOTIDE SEQUENCE</scope>
    <source>
        <strain evidence="2">CBS 133067</strain>
    </source>
</reference>
<dbReference type="Gene3D" id="3.50.50.60">
    <property type="entry name" value="FAD/NAD(P)-binding domain"/>
    <property type="match status" value="1"/>
</dbReference>
<dbReference type="EMBL" id="ML978122">
    <property type="protein sequence ID" value="KAF2102864.1"/>
    <property type="molecule type" value="Genomic_DNA"/>
</dbReference>
<comment type="caution">
    <text evidence="2">The sequence shown here is derived from an EMBL/GenBank/DDBJ whole genome shotgun (WGS) entry which is preliminary data.</text>
</comment>
<gene>
    <name evidence="2" type="ORF">NA57DRAFT_71849</name>
</gene>
<proteinExistence type="predicted"/>
<dbReference type="AlphaFoldDB" id="A0A9P4MER5"/>
<name>A0A9P4MER5_9PEZI</name>
<dbReference type="OrthoDB" id="429143at2759"/>
<accession>A0A9P4MER5</accession>
<dbReference type="PANTHER" id="PTHR13847">
    <property type="entry name" value="SARCOSINE DEHYDROGENASE-RELATED"/>
    <property type="match status" value="1"/>
</dbReference>
<dbReference type="Pfam" id="PF01266">
    <property type="entry name" value="DAO"/>
    <property type="match status" value="1"/>
</dbReference>
<protein>
    <submittedName>
        <fullName evidence="2">FAD dependent oxidoreductase</fullName>
    </submittedName>
</protein>
<dbReference type="InterPro" id="IPR036188">
    <property type="entry name" value="FAD/NAD-bd_sf"/>
</dbReference>
<sequence length="492" mass="52323">MEARGRIPPTLPRQNPTVSYWHDPLASIANLRSTEELPQHADYVIVGSGVSGVCIAWNILEREKGAKVVMLEARTAVGGATGRNGGHTKAASYRSYINHATAHGTTEAIRIAHLEAANIAATHAFAKSHSIPCESRPCETVDVIYDAASYAAGVQAIGRMQADMGPHDPSAQYKTYDAESARKTFLTPGEDVQGAFAYPAGSLSSYKFAIGILNLCLARGLNLQTMTPVTGIRGATPSSGVNGRWTAATPRGSISTPKLILATNGYTAHLLPSLLGSIVPYRGQVIASAPSRTLESIVPSGLPTTYSFIYASGYEYMIPRPHHSTSKEVPADCQGDIVIGGGTARLPGEGVSEFGNTDDTVINELNSPYLRQTLPSYFGENWGDAKATPVKKEWTGIMGATKDGLPFVGGWPGAEGLWVSAGFNGHGMVLCLKCAEALVGMVFGEKVEGGSLDWFPRSFLLSSERVENGTFEGRVGMRAVSKEEEGKFQAKL</sequence>
<dbReference type="PANTHER" id="PTHR13847:SF284">
    <property type="entry name" value="FAD DEPENDENT OXIDOREDUCTASE DOMAIN-CONTAINING PROTEIN"/>
    <property type="match status" value="1"/>
</dbReference>
<dbReference type="InterPro" id="IPR006076">
    <property type="entry name" value="FAD-dep_OxRdtase"/>
</dbReference>
<organism evidence="2 3">
    <name type="scientific">Rhizodiscina lignyota</name>
    <dbReference type="NCBI Taxonomy" id="1504668"/>
    <lineage>
        <taxon>Eukaryota</taxon>
        <taxon>Fungi</taxon>
        <taxon>Dikarya</taxon>
        <taxon>Ascomycota</taxon>
        <taxon>Pezizomycotina</taxon>
        <taxon>Dothideomycetes</taxon>
        <taxon>Pleosporomycetidae</taxon>
        <taxon>Aulographales</taxon>
        <taxon>Rhizodiscinaceae</taxon>
        <taxon>Rhizodiscina</taxon>
    </lineage>
</organism>
<keyword evidence="3" id="KW-1185">Reference proteome</keyword>
<evidence type="ECO:0000259" key="1">
    <source>
        <dbReference type="Pfam" id="PF01266"/>
    </source>
</evidence>
<dbReference type="SUPFAM" id="SSF51905">
    <property type="entry name" value="FAD/NAD(P)-binding domain"/>
    <property type="match status" value="1"/>
</dbReference>
<evidence type="ECO:0000313" key="3">
    <source>
        <dbReference type="Proteomes" id="UP000799772"/>
    </source>
</evidence>
<dbReference type="GO" id="GO:0005737">
    <property type="term" value="C:cytoplasm"/>
    <property type="evidence" value="ECO:0007669"/>
    <property type="project" value="TreeGrafter"/>
</dbReference>
<feature type="domain" description="FAD dependent oxidoreductase" evidence="1">
    <location>
        <begin position="42"/>
        <end position="439"/>
    </location>
</feature>
<dbReference type="Proteomes" id="UP000799772">
    <property type="component" value="Unassembled WGS sequence"/>
</dbReference>
<dbReference type="Gene3D" id="3.30.9.10">
    <property type="entry name" value="D-Amino Acid Oxidase, subunit A, domain 2"/>
    <property type="match status" value="1"/>
</dbReference>